<feature type="compositionally biased region" description="Low complexity" evidence="1">
    <location>
        <begin position="25"/>
        <end position="40"/>
    </location>
</feature>
<dbReference type="SUPFAM" id="SSF50494">
    <property type="entry name" value="Trypsin-like serine proteases"/>
    <property type="match status" value="1"/>
</dbReference>
<comment type="caution">
    <text evidence="2">The sequence shown here is derived from an EMBL/GenBank/DDBJ whole genome shotgun (WGS) entry which is preliminary data.</text>
</comment>
<dbReference type="Pfam" id="PF13365">
    <property type="entry name" value="Trypsin_2"/>
    <property type="match status" value="1"/>
</dbReference>
<dbReference type="InterPro" id="IPR009003">
    <property type="entry name" value="Peptidase_S1_PA"/>
</dbReference>
<evidence type="ECO:0000256" key="1">
    <source>
        <dbReference type="SAM" id="MobiDB-lite"/>
    </source>
</evidence>
<gene>
    <name evidence="2" type="ORF">FGK64_01270</name>
</gene>
<evidence type="ECO:0000313" key="3">
    <source>
        <dbReference type="Proteomes" id="UP001191082"/>
    </source>
</evidence>
<dbReference type="EMBL" id="VCPC01000001">
    <property type="protein sequence ID" value="TMV14643.1"/>
    <property type="molecule type" value="Genomic_DNA"/>
</dbReference>
<name>A0ABY2XDA2_9RHOB</name>
<protein>
    <submittedName>
        <fullName evidence="2">Trypsin-like peptidase domain-containing protein</fullName>
    </submittedName>
</protein>
<dbReference type="InterPro" id="IPR043504">
    <property type="entry name" value="Peptidase_S1_PA_chymotrypsin"/>
</dbReference>
<organism evidence="2 3">
    <name type="scientific">Arenibacterium halophilum</name>
    <dbReference type="NCBI Taxonomy" id="2583821"/>
    <lineage>
        <taxon>Bacteria</taxon>
        <taxon>Pseudomonadati</taxon>
        <taxon>Pseudomonadota</taxon>
        <taxon>Alphaproteobacteria</taxon>
        <taxon>Rhodobacterales</taxon>
        <taxon>Paracoccaceae</taxon>
        <taxon>Arenibacterium</taxon>
    </lineage>
</organism>
<sequence length="945" mass="102280">MNGTAPQSPCGSRAADLRVALARMATAASSTSTPAAATPTGPVEPRAPISHPQMRSIAMRDHITPPPPGRAASDTVPFISDWRDTRSFSDVSANAGVTDTRKMLEGWTATREKALRGVQLEAQVGDWNTVPASLLELLARYRRSVARIVVPPGQTNFRQVRADSGWTGTGFLVAPNLLLTNHHVLNSAEVAGVATAEFDYEWPSDKLFANVGTPEPPTVRFDLAPTRLFVTSPVGGGGLDYSFVWISDKASEQFGKIRMERGSFMINQYEPTFVIHHPKGRLKEVSLDDTELLAVNALNILYAADTDFGSSGACVFNRNGRLVALHHARQEGEALRRNYPEAAQRLSDGRAVEVGNEGIKISAIALDLEARTRRGDTDSESAAEVLAQIEGSDTLTGVFGALGRTSSAEGDAARVRDLYQGTDQDIDIGFWNMHWLTDSGAGPVRVEDAVTAMADLNQDIWCLTDVSPLMVGDIVAGLSDRFGEEFAILFSEDGASQLRLATAVIWRPGTASCTKEDWPAAVAGAWTRPVPDIEGGGGIFQSPPARYRIGSPSRPDVGINLVPVSIRPLRSDELRRRLASKLLARAVDLTITATSGTSDWIIGGTFEPPLADEESAALQARDYEVMSAADKRRGGAVNFLRARTSGIGNIFVTADLDLIGDKHNFFDVVTDRTVDKYINKLADNRPAVLRLSLDKPGATLSEQTLDATINSLMSGAPARAAVHSLAPWHDGLDWRGRDKVGFLLANRDRFHALLAQTAANQRQIYPDLSPLTLRDLWVIIFAEAGLGPGSVDPQFRHSNGEIGLFPLPSNIAFWIGADAPAWNQPMPLATNIESYARYLGQIRNKTVATSAGRALYRDLFREPGIAREEARQAKLLAAIVHGYFVRANYREGAVPFQHLLSGLAQDVPVDRLLSGTSYVHAGSSILTNRQRNIDAALDAYTAAMV</sequence>
<evidence type="ECO:0000313" key="2">
    <source>
        <dbReference type="EMBL" id="TMV14643.1"/>
    </source>
</evidence>
<reference evidence="2 3" key="1">
    <citation type="submission" date="2019-05" db="EMBL/GenBank/DDBJ databases">
        <title>Marivita sp. nov. isolated from sea sediment.</title>
        <authorList>
            <person name="Kim W."/>
        </authorList>
    </citation>
    <scope>NUCLEOTIDE SEQUENCE [LARGE SCALE GENOMIC DNA]</scope>
    <source>
        <strain evidence="2 3">CAU 1492</strain>
    </source>
</reference>
<accession>A0ABY2XDA2</accession>
<dbReference type="Gene3D" id="2.40.10.10">
    <property type="entry name" value="Trypsin-like serine proteases"/>
    <property type="match status" value="2"/>
</dbReference>
<feature type="region of interest" description="Disordered" evidence="1">
    <location>
        <begin position="25"/>
        <end position="49"/>
    </location>
</feature>
<keyword evidence="3" id="KW-1185">Reference proteome</keyword>
<proteinExistence type="predicted"/>
<dbReference type="Proteomes" id="UP001191082">
    <property type="component" value="Unassembled WGS sequence"/>
</dbReference>